<accession>A0A367RH89</accession>
<evidence type="ECO:0000313" key="5">
    <source>
        <dbReference type="Proteomes" id="UP000252085"/>
    </source>
</evidence>
<keyword evidence="2" id="KW-0677">Repeat</keyword>
<evidence type="ECO:0000313" key="4">
    <source>
        <dbReference type="EMBL" id="RCJ35063.1"/>
    </source>
</evidence>
<dbReference type="SUPFAM" id="SSF50978">
    <property type="entry name" value="WD40 repeat-like"/>
    <property type="match status" value="1"/>
</dbReference>
<dbReference type="InterPro" id="IPR015943">
    <property type="entry name" value="WD40/YVTN_repeat-like_dom_sf"/>
</dbReference>
<comment type="caution">
    <text evidence="4">The sequence shown here is derived from an EMBL/GenBank/DDBJ whole genome shotgun (WGS) entry which is preliminary data.</text>
</comment>
<organism evidence="4 5">
    <name type="scientific">Nostoc punctiforme NIES-2108</name>
    <dbReference type="NCBI Taxonomy" id="1356359"/>
    <lineage>
        <taxon>Bacteria</taxon>
        <taxon>Bacillati</taxon>
        <taxon>Cyanobacteriota</taxon>
        <taxon>Cyanophyceae</taxon>
        <taxon>Nostocales</taxon>
        <taxon>Nostocaceae</taxon>
        <taxon>Nostoc</taxon>
    </lineage>
</organism>
<keyword evidence="1 3" id="KW-0853">WD repeat</keyword>
<sequence>MYHRQCHQRQHNHLNHSLKLWNINTGKLINILAGHRSHVCAIAFSPDGQHLASGSADGTVKLWDLNTGQEIYIFG</sequence>
<dbReference type="PANTHER" id="PTHR19848">
    <property type="entry name" value="WD40 REPEAT PROTEIN"/>
    <property type="match status" value="1"/>
</dbReference>
<dbReference type="AlphaFoldDB" id="A0A367RH89"/>
<dbReference type="Pfam" id="PF00400">
    <property type="entry name" value="WD40"/>
    <property type="match status" value="1"/>
</dbReference>
<dbReference type="InterPro" id="IPR036322">
    <property type="entry name" value="WD40_repeat_dom_sf"/>
</dbReference>
<dbReference type="EMBL" id="LXQE01000153">
    <property type="protein sequence ID" value="RCJ35063.1"/>
    <property type="molecule type" value="Genomic_DNA"/>
</dbReference>
<dbReference type="InterPro" id="IPR019775">
    <property type="entry name" value="WD40_repeat_CS"/>
</dbReference>
<evidence type="ECO:0000256" key="3">
    <source>
        <dbReference type="PROSITE-ProRule" id="PRU00221"/>
    </source>
</evidence>
<reference evidence="4 5" key="1">
    <citation type="submission" date="2016-04" db="EMBL/GenBank/DDBJ databases">
        <authorList>
            <person name="Evans L.H."/>
            <person name="Alamgir A."/>
            <person name="Owens N."/>
            <person name="Weber N.D."/>
            <person name="Virtaneva K."/>
            <person name="Barbian K."/>
            <person name="Babar A."/>
            <person name="Rosenke K."/>
        </authorList>
    </citation>
    <scope>NUCLEOTIDE SEQUENCE [LARGE SCALE GENOMIC DNA]</scope>
    <source>
        <strain evidence="4">NIES-2108</strain>
    </source>
</reference>
<evidence type="ECO:0000256" key="1">
    <source>
        <dbReference type="ARBA" id="ARBA00022574"/>
    </source>
</evidence>
<dbReference type="PROSITE" id="PS50294">
    <property type="entry name" value="WD_REPEATS_REGION"/>
    <property type="match status" value="1"/>
</dbReference>
<dbReference type="PROSITE" id="PS00678">
    <property type="entry name" value="WD_REPEATS_1"/>
    <property type="match status" value="1"/>
</dbReference>
<protein>
    <submittedName>
        <fullName evidence="4">Uncharacterized protein</fullName>
    </submittedName>
</protein>
<feature type="repeat" description="WD" evidence="3">
    <location>
        <begin position="32"/>
        <end position="73"/>
    </location>
</feature>
<dbReference type="Proteomes" id="UP000252085">
    <property type="component" value="Unassembled WGS sequence"/>
</dbReference>
<dbReference type="Gene3D" id="2.130.10.10">
    <property type="entry name" value="YVTN repeat-like/Quinoprotein amine dehydrogenase"/>
    <property type="match status" value="1"/>
</dbReference>
<evidence type="ECO:0000256" key="2">
    <source>
        <dbReference type="ARBA" id="ARBA00022737"/>
    </source>
</evidence>
<gene>
    <name evidence="4" type="ORF">A6769_20115</name>
</gene>
<proteinExistence type="predicted"/>
<dbReference type="PROSITE" id="PS50082">
    <property type="entry name" value="WD_REPEATS_2"/>
    <property type="match status" value="1"/>
</dbReference>
<dbReference type="SMART" id="SM00320">
    <property type="entry name" value="WD40"/>
    <property type="match status" value="1"/>
</dbReference>
<dbReference type="InterPro" id="IPR001680">
    <property type="entry name" value="WD40_rpt"/>
</dbReference>
<name>A0A367RH89_NOSPU</name>
<dbReference type="PANTHER" id="PTHR19848:SF8">
    <property type="entry name" value="F-BOX AND WD REPEAT DOMAIN CONTAINING 7"/>
    <property type="match status" value="1"/>
</dbReference>